<dbReference type="Pfam" id="PF04055">
    <property type="entry name" value="Radical_SAM"/>
    <property type="match status" value="1"/>
</dbReference>
<keyword evidence="8" id="KW-0411">Iron-sulfur</keyword>
<dbReference type="SFLD" id="SFLDG01067">
    <property type="entry name" value="SPASM/twitch_domain_containing"/>
    <property type="match status" value="1"/>
</dbReference>
<keyword evidence="5" id="KW-0949">S-adenosyl-L-methionine</keyword>
<evidence type="ECO:0000256" key="8">
    <source>
        <dbReference type="ARBA" id="ARBA00023014"/>
    </source>
</evidence>
<evidence type="ECO:0000256" key="7">
    <source>
        <dbReference type="ARBA" id="ARBA00023004"/>
    </source>
</evidence>
<protein>
    <submittedName>
        <fullName evidence="12">Radical SAM protein</fullName>
    </submittedName>
</protein>
<dbReference type="PROSITE" id="PS51918">
    <property type="entry name" value="RADICAL_SAM"/>
    <property type="match status" value="1"/>
</dbReference>
<dbReference type="AlphaFoldDB" id="A0A7C3Z1C5"/>
<dbReference type="SUPFAM" id="SSF102114">
    <property type="entry name" value="Radical SAM enzymes"/>
    <property type="match status" value="1"/>
</dbReference>
<evidence type="ECO:0000256" key="3">
    <source>
        <dbReference type="ARBA" id="ARBA00006804"/>
    </source>
</evidence>
<evidence type="ECO:0000256" key="5">
    <source>
        <dbReference type="ARBA" id="ARBA00022691"/>
    </source>
</evidence>
<keyword evidence="6" id="KW-0479">Metal-binding</keyword>
<proteinExistence type="inferred from homology"/>
<keyword evidence="9" id="KW-0535">Nitrogen fixation</keyword>
<dbReference type="InterPro" id="IPR058240">
    <property type="entry name" value="rSAM_sf"/>
</dbReference>
<sequence>MVSRLISPKERGEFLKGVVVKGRRRKYYRVVRADRWYGGIATADCVGCNLSCLFCWSDKPRNHPEKIGQFYDPEEIAEELIACAQRKGYKQLRISGNEPTIAKEHLLLLLEKIEGRGFIFILETNGTLIDEEYAKDLRSFRSLRVRVSLKGTNPKEFSLLTGAEEEGFSMQINALFNLVRNKVRSHPAVMLSFSPPENFEKLKILLGKIDRQLVEQLEEEYIFLYPPVKKRLEAKGLKPIVAYSPNRIPEGLV</sequence>
<evidence type="ECO:0000313" key="12">
    <source>
        <dbReference type="EMBL" id="HGE98900.1"/>
    </source>
</evidence>
<evidence type="ECO:0000256" key="9">
    <source>
        <dbReference type="ARBA" id="ARBA00023231"/>
    </source>
</evidence>
<dbReference type="GO" id="GO:0016829">
    <property type="term" value="F:lyase activity"/>
    <property type="evidence" value="ECO:0007669"/>
    <property type="project" value="UniProtKB-KW"/>
</dbReference>
<dbReference type="CDD" id="cd01335">
    <property type="entry name" value="Radical_SAM"/>
    <property type="match status" value="1"/>
</dbReference>
<comment type="pathway">
    <text evidence="2">Cofactor biosynthesis; Fe-Mo cofactor biosynthesis.</text>
</comment>
<evidence type="ECO:0000256" key="1">
    <source>
        <dbReference type="ARBA" id="ARBA00001966"/>
    </source>
</evidence>
<dbReference type="GO" id="GO:0051539">
    <property type="term" value="F:4 iron, 4 sulfur cluster binding"/>
    <property type="evidence" value="ECO:0007669"/>
    <property type="project" value="UniProtKB-KW"/>
</dbReference>
<evidence type="ECO:0000259" key="11">
    <source>
        <dbReference type="PROSITE" id="PS51918"/>
    </source>
</evidence>
<evidence type="ECO:0000256" key="10">
    <source>
        <dbReference type="ARBA" id="ARBA00023239"/>
    </source>
</evidence>
<organism evidence="12">
    <name type="scientific">candidate division WOR-3 bacterium</name>
    <dbReference type="NCBI Taxonomy" id="2052148"/>
    <lineage>
        <taxon>Bacteria</taxon>
        <taxon>Bacteria division WOR-3</taxon>
    </lineage>
</organism>
<comment type="similarity">
    <text evidence="3">Belongs to the radical SAM superfamily. NifB family.</text>
</comment>
<evidence type="ECO:0000256" key="2">
    <source>
        <dbReference type="ARBA" id="ARBA00005155"/>
    </source>
</evidence>
<dbReference type="InterPro" id="IPR007197">
    <property type="entry name" value="rSAM"/>
</dbReference>
<accession>A0A7C3Z1C5</accession>
<evidence type="ECO:0000256" key="6">
    <source>
        <dbReference type="ARBA" id="ARBA00022723"/>
    </source>
</evidence>
<dbReference type="Gene3D" id="3.20.20.70">
    <property type="entry name" value="Aldolase class I"/>
    <property type="match status" value="1"/>
</dbReference>
<comment type="cofactor">
    <cofactor evidence="1">
        <name>[4Fe-4S] cluster</name>
        <dbReference type="ChEBI" id="CHEBI:49883"/>
    </cofactor>
</comment>
<dbReference type="SFLD" id="SFLDS00029">
    <property type="entry name" value="Radical_SAM"/>
    <property type="match status" value="1"/>
</dbReference>
<keyword evidence="4" id="KW-0004">4Fe-4S</keyword>
<keyword evidence="7" id="KW-0408">Iron</keyword>
<reference evidence="12" key="1">
    <citation type="journal article" date="2020" name="mSystems">
        <title>Genome- and Community-Level Interaction Insights into Carbon Utilization and Element Cycling Functions of Hydrothermarchaeota in Hydrothermal Sediment.</title>
        <authorList>
            <person name="Zhou Z."/>
            <person name="Liu Y."/>
            <person name="Xu W."/>
            <person name="Pan J."/>
            <person name="Luo Z.H."/>
            <person name="Li M."/>
        </authorList>
    </citation>
    <scope>NUCLEOTIDE SEQUENCE [LARGE SCALE GENOMIC DNA]</scope>
    <source>
        <strain evidence="12">SpSt-906</strain>
    </source>
</reference>
<name>A0A7C3Z1C5_UNCW3</name>
<dbReference type="PANTHER" id="PTHR43787">
    <property type="entry name" value="FEMO COFACTOR BIOSYNTHESIS PROTEIN NIFB-RELATED"/>
    <property type="match status" value="1"/>
</dbReference>
<dbReference type="EMBL" id="DTMQ01000014">
    <property type="protein sequence ID" value="HGE98900.1"/>
    <property type="molecule type" value="Genomic_DNA"/>
</dbReference>
<dbReference type="GO" id="GO:0046872">
    <property type="term" value="F:metal ion binding"/>
    <property type="evidence" value="ECO:0007669"/>
    <property type="project" value="UniProtKB-KW"/>
</dbReference>
<feature type="domain" description="Radical SAM core" evidence="11">
    <location>
        <begin position="32"/>
        <end position="253"/>
    </location>
</feature>
<keyword evidence="10" id="KW-0456">Lyase</keyword>
<comment type="caution">
    <text evidence="12">The sequence shown here is derived from an EMBL/GenBank/DDBJ whole genome shotgun (WGS) entry which is preliminary data.</text>
</comment>
<dbReference type="PANTHER" id="PTHR43787:SF13">
    <property type="entry name" value="FEMO COFACTOR BIOSYNTHESIS PROTEIN NIFB"/>
    <property type="match status" value="1"/>
</dbReference>
<dbReference type="InterPro" id="IPR013785">
    <property type="entry name" value="Aldolase_TIM"/>
</dbReference>
<evidence type="ECO:0000256" key="4">
    <source>
        <dbReference type="ARBA" id="ARBA00022485"/>
    </source>
</evidence>
<gene>
    <name evidence="12" type="ORF">ENX07_02355</name>
</gene>